<reference evidence="2 3" key="1">
    <citation type="journal article" date="2007" name="Nature">
        <title>Evolution of genes and genomes on the Drosophila phylogeny.</title>
        <authorList>
            <consortium name="Drosophila 12 Genomes Consortium"/>
            <person name="Clark A.G."/>
            <person name="Eisen M.B."/>
            <person name="Smith D.R."/>
            <person name="Bergman C.M."/>
            <person name="Oliver B."/>
            <person name="Markow T.A."/>
            <person name="Kaufman T.C."/>
            <person name="Kellis M."/>
            <person name="Gelbart W."/>
            <person name="Iyer V.N."/>
            <person name="Pollard D.A."/>
            <person name="Sackton T.B."/>
            <person name="Larracuente A.M."/>
            <person name="Singh N.D."/>
            <person name="Abad J.P."/>
            <person name="Abt D.N."/>
            <person name="Adryan B."/>
            <person name="Aguade M."/>
            <person name="Akashi H."/>
            <person name="Anderson W.W."/>
            <person name="Aquadro C.F."/>
            <person name="Ardell D.H."/>
            <person name="Arguello R."/>
            <person name="Artieri C.G."/>
            <person name="Barbash D.A."/>
            <person name="Barker D."/>
            <person name="Barsanti P."/>
            <person name="Batterham P."/>
            <person name="Batzoglou S."/>
            <person name="Begun D."/>
            <person name="Bhutkar A."/>
            <person name="Blanco E."/>
            <person name="Bosak S.A."/>
            <person name="Bradley R.K."/>
            <person name="Brand A.D."/>
            <person name="Brent M.R."/>
            <person name="Brooks A.N."/>
            <person name="Brown R.H."/>
            <person name="Butlin R.K."/>
            <person name="Caggese C."/>
            <person name="Calvi B.R."/>
            <person name="Bernardo de Carvalho A."/>
            <person name="Caspi A."/>
            <person name="Castrezana S."/>
            <person name="Celniker S.E."/>
            <person name="Chang J.L."/>
            <person name="Chapple C."/>
            <person name="Chatterji S."/>
            <person name="Chinwalla A."/>
            <person name="Civetta A."/>
            <person name="Clifton S.W."/>
            <person name="Comeron J.M."/>
            <person name="Costello J.C."/>
            <person name="Coyne J.A."/>
            <person name="Daub J."/>
            <person name="David R.G."/>
            <person name="Delcher A.L."/>
            <person name="Delehaunty K."/>
            <person name="Do C.B."/>
            <person name="Ebling H."/>
            <person name="Edwards K."/>
            <person name="Eickbush T."/>
            <person name="Evans J.D."/>
            <person name="Filipski A."/>
            <person name="Findeiss S."/>
            <person name="Freyhult E."/>
            <person name="Fulton L."/>
            <person name="Fulton R."/>
            <person name="Garcia A.C."/>
            <person name="Gardiner A."/>
            <person name="Garfield D.A."/>
            <person name="Garvin B.E."/>
            <person name="Gibson G."/>
            <person name="Gilbert D."/>
            <person name="Gnerre S."/>
            <person name="Godfrey J."/>
            <person name="Good R."/>
            <person name="Gotea V."/>
            <person name="Gravely B."/>
            <person name="Greenberg A.J."/>
            <person name="Griffiths-Jones S."/>
            <person name="Gross S."/>
            <person name="Guigo R."/>
            <person name="Gustafson E.A."/>
            <person name="Haerty W."/>
            <person name="Hahn M.W."/>
            <person name="Halligan D.L."/>
            <person name="Halpern A.L."/>
            <person name="Halter G.M."/>
            <person name="Han M.V."/>
            <person name="Heger A."/>
            <person name="Hillier L."/>
            <person name="Hinrichs A.S."/>
            <person name="Holmes I."/>
            <person name="Hoskins R.A."/>
            <person name="Hubisz M.J."/>
            <person name="Hultmark D."/>
            <person name="Huntley M.A."/>
            <person name="Jaffe D.B."/>
            <person name="Jagadeeshan S."/>
            <person name="Jeck W.R."/>
            <person name="Johnson J."/>
            <person name="Jones C.D."/>
            <person name="Jordan W.C."/>
            <person name="Karpen G.H."/>
            <person name="Kataoka E."/>
            <person name="Keightley P.D."/>
            <person name="Kheradpour P."/>
            <person name="Kirkness E.F."/>
            <person name="Koerich L.B."/>
            <person name="Kristiansen K."/>
            <person name="Kudrna D."/>
            <person name="Kulathinal R.J."/>
            <person name="Kumar S."/>
            <person name="Kwok R."/>
            <person name="Lander E."/>
            <person name="Langley C.H."/>
            <person name="Lapoint R."/>
            <person name="Lazzaro B.P."/>
            <person name="Lee S.J."/>
            <person name="Levesque L."/>
            <person name="Li R."/>
            <person name="Lin C.F."/>
            <person name="Lin M.F."/>
            <person name="Lindblad-Toh K."/>
            <person name="Llopart A."/>
            <person name="Long M."/>
            <person name="Low L."/>
            <person name="Lozovsky E."/>
            <person name="Lu J."/>
            <person name="Luo M."/>
            <person name="Machado C.A."/>
            <person name="Makalowski W."/>
            <person name="Marzo M."/>
            <person name="Matsuda M."/>
            <person name="Matzkin L."/>
            <person name="McAllister B."/>
            <person name="McBride C.S."/>
            <person name="McKernan B."/>
            <person name="McKernan K."/>
            <person name="Mendez-Lago M."/>
            <person name="Minx P."/>
            <person name="Mollenhauer M.U."/>
            <person name="Montooth K."/>
            <person name="Mount S.M."/>
            <person name="Mu X."/>
            <person name="Myers E."/>
            <person name="Negre B."/>
            <person name="Newfeld S."/>
            <person name="Nielsen R."/>
            <person name="Noor M.A."/>
            <person name="O'Grady P."/>
            <person name="Pachter L."/>
            <person name="Papaceit M."/>
            <person name="Parisi M.J."/>
            <person name="Parisi M."/>
            <person name="Parts L."/>
            <person name="Pedersen J.S."/>
            <person name="Pesole G."/>
            <person name="Phillippy A.M."/>
            <person name="Ponting C.P."/>
            <person name="Pop M."/>
            <person name="Porcelli D."/>
            <person name="Powell J.R."/>
            <person name="Prohaska S."/>
            <person name="Pruitt K."/>
            <person name="Puig M."/>
            <person name="Quesneville H."/>
            <person name="Ram K.R."/>
            <person name="Rand D."/>
            <person name="Rasmussen M.D."/>
            <person name="Reed L.K."/>
            <person name="Reenan R."/>
            <person name="Reily A."/>
            <person name="Remington K.A."/>
            <person name="Rieger T.T."/>
            <person name="Ritchie M.G."/>
            <person name="Robin C."/>
            <person name="Rogers Y.H."/>
            <person name="Rohde C."/>
            <person name="Rozas J."/>
            <person name="Rubenfield M.J."/>
            <person name="Ruiz A."/>
            <person name="Russo S."/>
            <person name="Salzberg S.L."/>
            <person name="Sanchez-Gracia A."/>
            <person name="Saranga D.J."/>
            <person name="Sato H."/>
            <person name="Schaeffer S.W."/>
            <person name="Schatz M.C."/>
            <person name="Schlenke T."/>
            <person name="Schwartz R."/>
            <person name="Segarra C."/>
            <person name="Singh R.S."/>
            <person name="Sirot L."/>
            <person name="Sirota M."/>
            <person name="Sisneros N.B."/>
            <person name="Smith C.D."/>
            <person name="Smith T.F."/>
            <person name="Spieth J."/>
            <person name="Stage D.E."/>
            <person name="Stark A."/>
            <person name="Stephan W."/>
            <person name="Strausberg R.L."/>
            <person name="Strempel S."/>
            <person name="Sturgill D."/>
            <person name="Sutton G."/>
            <person name="Sutton G.G."/>
            <person name="Tao W."/>
            <person name="Teichmann S."/>
            <person name="Tobari Y.N."/>
            <person name="Tomimura Y."/>
            <person name="Tsolas J.M."/>
            <person name="Valente V.L."/>
            <person name="Venter E."/>
            <person name="Venter J.C."/>
            <person name="Vicario S."/>
            <person name="Vieira F.G."/>
            <person name="Vilella A.J."/>
            <person name="Villasante A."/>
            <person name="Walenz B."/>
            <person name="Wang J."/>
            <person name="Wasserman M."/>
            <person name="Watts T."/>
            <person name="Wilson D."/>
            <person name="Wilson R.K."/>
            <person name="Wing R.A."/>
            <person name="Wolfner M.F."/>
            <person name="Wong A."/>
            <person name="Wong G.K."/>
            <person name="Wu C.I."/>
            <person name="Wu G."/>
            <person name="Yamamoto D."/>
            <person name="Yang H.P."/>
            <person name="Yang S.P."/>
            <person name="Yorke J.A."/>
            <person name="Yoshida K."/>
            <person name="Zdobnov E."/>
            <person name="Zhang P."/>
            <person name="Zhang Y."/>
            <person name="Zimin A.V."/>
            <person name="Baldwin J."/>
            <person name="Abdouelleil A."/>
            <person name="Abdulkadir J."/>
            <person name="Abebe A."/>
            <person name="Abera B."/>
            <person name="Abreu J."/>
            <person name="Acer S.C."/>
            <person name="Aftuck L."/>
            <person name="Alexander A."/>
            <person name="An P."/>
            <person name="Anderson E."/>
            <person name="Anderson S."/>
            <person name="Arachi H."/>
            <person name="Azer M."/>
            <person name="Bachantsang P."/>
            <person name="Barry A."/>
            <person name="Bayul T."/>
            <person name="Berlin A."/>
            <person name="Bessette D."/>
            <person name="Bloom T."/>
            <person name="Blye J."/>
            <person name="Boguslavskiy L."/>
            <person name="Bonnet C."/>
            <person name="Boukhgalter B."/>
            <person name="Bourzgui I."/>
            <person name="Brown A."/>
            <person name="Cahill P."/>
            <person name="Channer S."/>
            <person name="Cheshatsang Y."/>
            <person name="Chuda L."/>
            <person name="Citroen M."/>
            <person name="Collymore A."/>
            <person name="Cooke P."/>
            <person name="Costello M."/>
            <person name="D'Aco K."/>
            <person name="Daza R."/>
            <person name="De Haan G."/>
            <person name="DeGray S."/>
            <person name="DeMaso C."/>
            <person name="Dhargay N."/>
            <person name="Dooley K."/>
            <person name="Dooley E."/>
            <person name="Doricent M."/>
            <person name="Dorje P."/>
            <person name="Dorjee K."/>
            <person name="Dupes A."/>
            <person name="Elong R."/>
            <person name="Falk J."/>
            <person name="Farina A."/>
            <person name="Faro S."/>
            <person name="Ferguson D."/>
            <person name="Fisher S."/>
            <person name="Foley C.D."/>
            <person name="Franke A."/>
            <person name="Friedrich D."/>
            <person name="Gadbois L."/>
            <person name="Gearin G."/>
            <person name="Gearin C.R."/>
            <person name="Giannoukos G."/>
            <person name="Goode T."/>
            <person name="Graham J."/>
            <person name="Grandbois E."/>
            <person name="Grewal S."/>
            <person name="Gyaltsen K."/>
            <person name="Hafez N."/>
            <person name="Hagos B."/>
            <person name="Hall J."/>
            <person name="Henson C."/>
            <person name="Hollinger A."/>
            <person name="Honan T."/>
            <person name="Huard M.D."/>
            <person name="Hughes L."/>
            <person name="Hurhula B."/>
            <person name="Husby M.E."/>
            <person name="Kamat A."/>
            <person name="Kanga B."/>
            <person name="Kashin S."/>
            <person name="Khazanovich D."/>
            <person name="Kisner P."/>
            <person name="Lance K."/>
            <person name="Lara M."/>
            <person name="Lee W."/>
            <person name="Lennon N."/>
            <person name="Letendre F."/>
            <person name="LeVine R."/>
            <person name="Lipovsky A."/>
            <person name="Liu X."/>
            <person name="Liu J."/>
            <person name="Liu S."/>
            <person name="Lokyitsang T."/>
            <person name="Lokyitsang Y."/>
            <person name="Lubonja R."/>
            <person name="Lui A."/>
            <person name="MacDonald P."/>
            <person name="Magnisalis V."/>
            <person name="Maru K."/>
            <person name="Matthews C."/>
            <person name="McCusker W."/>
            <person name="McDonough S."/>
            <person name="Mehta T."/>
            <person name="Meldrim J."/>
            <person name="Meneus L."/>
            <person name="Mihai O."/>
            <person name="Mihalev A."/>
            <person name="Mihova T."/>
            <person name="Mittelman R."/>
            <person name="Mlenga V."/>
            <person name="Montmayeur A."/>
            <person name="Mulrain L."/>
            <person name="Navidi A."/>
            <person name="Naylor J."/>
            <person name="Negash T."/>
            <person name="Nguyen T."/>
            <person name="Nguyen N."/>
            <person name="Nicol R."/>
            <person name="Norbu C."/>
            <person name="Norbu N."/>
            <person name="Novod N."/>
            <person name="O'Neill B."/>
            <person name="Osman S."/>
            <person name="Markiewicz E."/>
            <person name="Oyono O.L."/>
            <person name="Patti C."/>
            <person name="Phunkhang P."/>
            <person name="Pierre F."/>
            <person name="Priest M."/>
            <person name="Raghuraman S."/>
            <person name="Rege F."/>
            <person name="Reyes R."/>
            <person name="Rise C."/>
            <person name="Rogov P."/>
            <person name="Ross K."/>
            <person name="Ryan E."/>
            <person name="Settipalli S."/>
            <person name="Shea T."/>
            <person name="Sherpa N."/>
            <person name="Shi L."/>
            <person name="Shih D."/>
            <person name="Sparrow T."/>
            <person name="Spaulding J."/>
            <person name="Stalker J."/>
            <person name="Stange-Thomann N."/>
            <person name="Stavropoulos S."/>
            <person name="Stone C."/>
            <person name="Strader C."/>
            <person name="Tesfaye S."/>
            <person name="Thomson T."/>
            <person name="Thoulutsang Y."/>
            <person name="Thoulutsang D."/>
            <person name="Topham K."/>
            <person name="Topping I."/>
            <person name="Tsamla T."/>
            <person name="Vassiliev H."/>
            <person name="Vo A."/>
            <person name="Wangchuk T."/>
            <person name="Wangdi T."/>
            <person name="Weiand M."/>
            <person name="Wilkinson J."/>
            <person name="Wilson A."/>
            <person name="Yadav S."/>
            <person name="Young G."/>
            <person name="Yu Q."/>
            <person name="Zembek L."/>
            <person name="Zhong D."/>
            <person name="Zimmer A."/>
            <person name="Zwirko Z."/>
            <person name="Jaffe D.B."/>
            <person name="Alvarez P."/>
            <person name="Brockman W."/>
            <person name="Butler J."/>
            <person name="Chin C."/>
            <person name="Gnerre S."/>
            <person name="Grabherr M."/>
            <person name="Kleber M."/>
            <person name="Mauceli E."/>
            <person name="MacCallum I."/>
        </authorList>
    </citation>
    <scope>NUCLEOTIDE SEQUENCE [LARGE SCALE GENOMIC DNA]</scope>
    <source>
        <strain evidence="3">white501</strain>
    </source>
</reference>
<name>B4QQD6_DROSI</name>
<organism evidence="2 3">
    <name type="scientific">Drosophila simulans</name>
    <name type="common">Fruit fly</name>
    <dbReference type="NCBI Taxonomy" id="7240"/>
    <lineage>
        <taxon>Eukaryota</taxon>
        <taxon>Metazoa</taxon>
        <taxon>Ecdysozoa</taxon>
        <taxon>Arthropoda</taxon>
        <taxon>Hexapoda</taxon>
        <taxon>Insecta</taxon>
        <taxon>Pterygota</taxon>
        <taxon>Neoptera</taxon>
        <taxon>Endopterygota</taxon>
        <taxon>Diptera</taxon>
        <taxon>Brachycera</taxon>
        <taxon>Muscomorpha</taxon>
        <taxon>Ephydroidea</taxon>
        <taxon>Drosophilidae</taxon>
        <taxon>Drosophila</taxon>
        <taxon>Sophophora</taxon>
    </lineage>
</organism>
<feature type="compositionally biased region" description="Acidic residues" evidence="1">
    <location>
        <begin position="59"/>
        <end position="75"/>
    </location>
</feature>
<evidence type="ECO:0000256" key="1">
    <source>
        <dbReference type="SAM" id="MobiDB-lite"/>
    </source>
</evidence>
<dbReference type="HOGENOM" id="CLU_2673753_0_0_1"/>
<evidence type="ECO:0000313" key="2">
    <source>
        <dbReference type="EMBL" id="EDX11042.1"/>
    </source>
</evidence>
<keyword evidence="3" id="KW-1185">Reference proteome</keyword>
<sequence length="75" mass="8844">MKCWAKREPQIAAECIFQKTKPERRMQSQVVISEALWTSDSANYNARDGKRSPQKQQEEGEEQEQELEEQDNEQD</sequence>
<evidence type="ECO:0000313" key="3">
    <source>
        <dbReference type="Proteomes" id="UP000000304"/>
    </source>
</evidence>
<gene>
    <name evidence="2" type="primary">Dsim\GD14790</name>
    <name evidence="2" type="ORF">Dsim_GD14790</name>
</gene>
<protein>
    <submittedName>
        <fullName evidence="2">GD14790</fullName>
    </submittedName>
</protein>
<dbReference type="AlphaFoldDB" id="B4QQD6"/>
<accession>B4QQD6</accession>
<dbReference type="Proteomes" id="UP000000304">
    <property type="component" value="Chromosome 3L"/>
</dbReference>
<proteinExistence type="predicted"/>
<dbReference type="EMBL" id="CM000363">
    <property type="protein sequence ID" value="EDX11042.1"/>
    <property type="molecule type" value="Genomic_DNA"/>
</dbReference>
<feature type="region of interest" description="Disordered" evidence="1">
    <location>
        <begin position="38"/>
        <end position="75"/>
    </location>
</feature>